<proteinExistence type="predicted"/>
<evidence type="ECO:0000256" key="5">
    <source>
        <dbReference type="RuleBase" id="RU369004"/>
    </source>
</evidence>
<dbReference type="Gene3D" id="1.20.120.160">
    <property type="entry name" value="HPT domain"/>
    <property type="match status" value="1"/>
</dbReference>
<gene>
    <name evidence="7" type="ORF">F511_15806</name>
</gene>
<keyword evidence="1" id="KW-0963">Cytoplasm</keyword>
<dbReference type="GO" id="GO:0009927">
    <property type="term" value="F:histidine phosphotransfer kinase activity"/>
    <property type="evidence" value="ECO:0007669"/>
    <property type="project" value="UniProtKB-UniRule"/>
</dbReference>
<dbReference type="PANTHER" id="PTHR28242">
    <property type="entry name" value="PHOSPHORELAY INTERMEDIATE PROTEIN YPD1"/>
    <property type="match status" value="1"/>
</dbReference>
<dbReference type="Proteomes" id="UP000250235">
    <property type="component" value="Unassembled WGS sequence"/>
</dbReference>
<keyword evidence="6" id="KW-0812">Transmembrane</keyword>
<keyword evidence="8" id="KW-1185">Reference proteome</keyword>
<accession>A0A2Z7DCH4</accession>
<evidence type="ECO:0000256" key="6">
    <source>
        <dbReference type="SAM" id="Phobius"/>
    </source>
</evidence>
<dbReference type="GO" id="GO:0009736">
    <property type="term" value="P:cytokinin-activated signaling pathway"/>
    <property type="evidence" value="ECO:0007669"/>
    <property type="project" value="UniProtKB-KW"/>
</dbReference>
<dbReference type="InterPro" id="IPR045871">
    <property type="entry name" value="AHP1-5/YPD1"/>
</dbReference>
<dbReference type="GO" id="GO:0000160">
    <property type="term" value="P:phosphorelay signal transduction system"/>
    <property type="evidence" value="ECO:0007669"/>
    <property type="project" value="UniProtKB-UniRule"/>
</dbReference>
<feature type="transmembrane region" description="Helical" evidence="6">
    <location>
        <begin position="289"/>
        <end position="315"/>
    </location>
</feature>
<dbReference type="FunFam" id="1.20.120.160:FF:000001">
    <property type="entry name" value="Histidine-containing phosphotransfer protein 1"/>
    <property type="match status" value="1"/>
</dbReference>
<name>A0A2Z7DCH4_9LAMI</name>
<dbReference type="OrthoDB" id="1673781at2759"/>
<evidence type="ECO:0000313" key="8">
    <source>
        <dbReference type="Proteomes" id="UP000250235"/>
    </source>
</evidence>
<evidence type="ECO:0000313" key="7">
    <source>
        <dbReference type="EMBL" id="KZV56887.1"/>
    </source>
</evidence>
<dbReference type="GO" id="GO:0043424">
    <property type="term" value="F:protein histidine kinase binding"/>
    <property type="evidence" value="ECO:0007669"/>
    <property type="project" value="UniProtKB-UniRule"/>
</dbReference>
<dbReference type="EMBL" id="KQ987754">
    <property type="protein sequence ID" value="KZV56887.1"/>
    <property type="molecule type" value="Genomic_DNA"/>
</dbReference>
<comment type="subcellular location">
    <subcellularLocation>
        <location evidence="5">Cytoplasm</location>
        <location evidence="5">Cytosol</location>
    </subcellularLocation>
    <subcellularLocation>
        <location evidence="5">Nucleus</location>
    </subcellularLocation>
</comment>
<evidence type="ECO:0000256" key="3">
    <source>
        <dbReference type="ARBA" id="ARBA00023012"/>
    </source>
</evidence>
<keyword evidence="3 5" id="KW-0902">Two-component regulatory system</keyword>
<comment type="function">
    <text evidence="5">Functions as a two-component phosphorelay mediators between cytokinin sensor histidine kinases and response regulators (B-type ARRs). Plays an important role in propagating cytokinin signal transduction.</text>
</comment>
<evidence type="ECO:0000256" key="1">
    <source>
        <dbReference type="ARBA" id="ARBA00022490"/>
    </source>
</evidence>
<dbReference type="PANTHER" id="PTHR28242:SF46">
    <property type="entry name" value="PSEUDO HISTIDINE-CONTAINING PHOSPHOTRANSFER PROTEIN 6"/>
    <property type="match status" value="1"/>
</dbReference>
<keyword evidence="2 5" id="KW-0932">Cytokinin signaling pathway</keyword>
<evidence type="ECO:0000256" key="2">
    <source>
        <dbReference type="ARBA" id="ARBA00022864"/>
    </source>
</evidence>
<dbReference type="SUPFAM" id="SSF47226">
    <property type="entry name" value="Histidine-containing phosphotransfer domain, HPT domain"/>
    <property type="match status" value="1"/>
</dbReference>
<protein>
    <recommendedName>
        <fullName evidence="5">Histidine-containing phosphotransfer protein</fullName>
    </recommendedName>
</protein>
<dbReference type="GO" id="GO:0005634">
    <property type="term" value="C:nucleus"/>
    <property type="evidence" value="ECO:0007669"/>
    <property type="project" value="UniProtKB-SubCell"/>
</dbReference>
<organism evidence="7 8">
    <name type="scientific">Dorcoceras hygrometricum</name>
    <dbReference type="NCBI Taxonomy" id="472368"/>
    <lineage>
        <taxon>Eukaryota</taxon>
        <taxon>Viridiplantae</taxon>
        <taxon>Streptophyta</taxon>
        <taxon>Embryophyta</taxon>
        <taxon>Tracheophyta</taxon>
        <taxon>Spermatophyta</taxon>
        <taxon>Magnoliopsida</taxon>
        <taxon>eudicotyledons</taxon>
        <taxon>Gunneridae</taxon>
        <taxon>Pentapetalae</taxon>
        <taxon>asterids</taxon>
        <taxon>lamiids</taxon>
        <taxon>Lamiales</taxon>
        <taxon>Gesneriaceae</taxon>
        <taxon>Didymocarpoideae</taxon>
        <taxon>Trichosporeae</taxon>
        <taxon>Loxocarpinae</taxon>
        <taxon>Dorcoceras</taxon>
    </lineage>
</organism>
<evidence type="ECO:0000256" key="4">
    <source>
        <dbReference type="ARBA" id="ARBA00023242"/>
    </source>
</evidence>
<dbReference type="InterPro" id="IPR036641">
    <property type="entry name" value="HPT_dom_sf"/>
</dbReference>
<sequence length="358" mass="40450">MLGFHVERLLAEMNRLLALLFHQGVLDEQFLQLQLLQDESSPNFVSEVVNIYFHESEKLLKNLRGLLADRELSDYKRMGVHLNQLMGSSSSIGAKKVWNVCVAFRAASDQTNWPGCLRALELLEYEYCYLKNKLHELFHIEQQRSLASSIRYPEPHHQQRPHDPTHGYSANNQHLEGITRSSEKRRIQLDAEIGSHGNDQLEDFDYNDPRCNPFLRPAAARTLSHTTAHQPASCVCLTHFFTASASQLVSSSSWLLLQLLQGSLLLLTSFFVLVIELIFWSSICICASFAAAGLVLFFLLLSCVEALLPAGLLNFKLQQRLNNNRTKTLQNDTVPTYLNDAAAPISRQQLSQAKATKS</sequence>
<feature type="transmembrane region" description="Helical" evidence="6">
    <location>
        <begin position="264"/>
        <end position="283"/>
    </location>
</feature>
<reference evidence="7 8" key="1">
    <citation type="journal article" date="2015" name="Proc. Natl. Acad. Sci. U.S.A.">
        <title>The resurrection genome of Boea hygrometrica: A blueprint for survival of dehydration.</title>
        <authorList>
            <person name="Xiao L."/>
            <person name="Yang G."/>
            <person name="Zhang L."/>
            <person name="Yang X."/>
            <person name="Zhao S."/>
            <person name="Ji Z."/>
            <person name="Zhou Q."/>
            <person name="Hu M."/>
            <person name="Wang Y."/>
            <person name="Chen M."/>
            <person name="Xu Y."/>
            <person name="Jin H."/>
            <person name="Xiao X."/>
            <person name="Hu G."/>
            <person name="Bao F."/>
            <person name="Hu Y."/>
            <person name="Wan P."/>
            <person name="Li L."/>
            <person name="Deng X."/>
            <person name="Kuang T."/>
            <person name="Xiang C."/>
            <person name="Zhu J.K."/>
            <person name="Oliver M.J."/>
            <person name="He Y."/>
        </authorList>
    </citation>
    <scope>NUCLEOTIDE SEQUENCE [LARGE SCALE GENOMIC DNA]</scope>
    <source>
        <strain evidence="8">cv. XS01</strain>
    </source>
</reference>
<comment type="domain">
    <text evidence="5">Histidine-containing phosphotransfer domain (HPt) contains an active histidine that mediates the phosphotransfer.</text>
</comment>
<keyword evidence="4" id="KW-0539">Nucleus</keyword>
<dbReference type="GO" id="GO:0005829">
    <property type="term" value="C:cytosol"/>
    <property type="evidence" value="ECO:0007669"/>
    <property type="project" value="UniProtKB-SubCell"/>
</dbReference>
<dbReference type="AlphaFoldDB" id="A0A2Z7DCH4"/>
<keyword evidence="6" id="KW-1133">Transmembrane helix</keyword>
<keyword evidence="6" id="KW-0472">Membrane</keyword>